<gene>
    <name evidence="2" type="ORF">GSOID_T00017792001</name>
</gene>
<dbReference type="OrthoDB" id="10399010at2759"/>
<organism evidence="2">
    <name type="scientific">Oikopleura dioica</name>
    <name type="common">Tunicate</name>
    <dbReference type="NCBI Taxonomy" id="34765"/>
    <lineage>
        <taxon>Eukaryota</taxon>
        <taxon>Metazoa</taxon>
        <taxon>Chordata</taxon>
        <taxon>Tunicata</taxon>
        <taxon>Appendicularia</taxon>
        <taxon>Copelata</taxon>
        <taxon>Oikopleuridae</taxon>
        <taxon>Oikopleura</taxon>
    </lineage>
</organism>
<keyword evidence="3" id="KW-1185">Reference proteome</keyword>
<dbReference type="InParanoid" id="E4X3F1"/>
<reference evidence="2" key="1">
    <citation type="journal article" date="2010" name="Science">
        <title>Plasticity of animal genome architecture unmasked by rapid evolution of a pelagic tunicate.</title>
        <authorList>
            <person name="Denoeud F."/>
            <person name="Henriet S."/>
            <person name="Mungpakdee S."/>
            <person name="Aury J.M."/>
            <person name="Da Silva C."/>
            <person name="Brinkmann H."/>
            <person name="Mikhaleva J."/>
            <person name="Olsen L.C."/>
            <person name="Jubin C."/>
            <person name="Canestro C."/>
            <person name="Bouquet J.M."/>
            <person name="Danks G."/>
            <person name="Poulain J."/>
            <person name="Campsteijn C."/>
            <person name="Adamski M."/>
            <person name="Cross I."/>
            <person name="Yadetie F."/>
            <person name="Muffato M."/>
            <person name="Louis A."/>
            <person name="Butcher S."/>
            <person name="Tsagkogeorga G."/>
            <person name="Konrad A."/>
            <person name="Singh S."/>
            <person name="Jensen M.F."/>
            <person name="Cong E.H."/>
            <person name="Eikeseth-Otteraa H."/>
            <person name="Noel B."/>
            <person name="Anthouard V."/>
            <person name="Porcel B.M."/>
            <person name="Kachouri-Lafond R."/>
            <person name="Nishino A."/>
            <person name="Ugolini M."/>
            <person name="Chourrout P."/>
            <person name="Nishida H."/>
            <person name="Aasland R."/>
            <person name="Huzurbazar S."/>
            <person name="Westhof E."/>
            <person name="Delsuc F."/>
            <person name="Lehrach H."/>
            <person name="Reinhardt R."/>
            <person name="Weissenbach J."/>
            <person name="Roy S.W."/>
            <person name="Artiguenave F."/>
            <person name="Postlethwait J.H."/>
            <person name="Manak J.R."/>
            <person name="Thompson E.M."/>
            <person name="Jaillon O."/>
            <person name="Du Pasquier L."/>
            <person name="Boudinot P."/>
            <person name="Liberles D.A."/>
            <person name="Volff J.N."/>
            <person name="Philippe H."/>
            <person name="Lenhard B."/>
            <person name="Roest Crollius H."/>
            <person name="Wincker P."/>
            <person name="Chourrout D."/>
        </authorList>
    </citation>
    <scope>NUCLEOTIDE SEQUENCE [LARGE SCALE GENOMIC DNA]</scope>
</reference>
<dbReference type="EMBL" id="FN653023">
    <property type="protein sequence ID" value="CBY18155.1"/>
    <property type="molecule type" value="Genomic_DNA"/>
</dbReference>
<feature type="transmembrane region" description="Helical" evidence="1">
    <location>
        <begin position="81"/>
        <end position="109"/>
    </location>
</feature>
<keyword evidence="1" id="KW-0812">Transmembrane</keyword>
<name>E4X3F1_OIKDI</name>
<keyword evidence="1" id="KW-1133">Transmembrane helix</keyword>
<proteinExistence type="predicted"/>
<dbReference type="AlphaFoldDB" id="E4X3F1"/>
<evidence type="ECO:0000256" key="1">
    <source>
        <dbReference type="SAM" id="Phobius"/>
    </source>
</evidence>
<feature type="transmembrane region" description="Helical" evidence="1">
    <location>
        <begin position="144"/>
        <end position="170"/>
    </location>
</feature>
<evidence type="ECO:0000313" key="2">
    <source>
        <dbReference type="EMBL" id="CBY18155.1"/>
    </source>
</evidence>
<keyword evidence="1" id="KW-0472">Membrane</keyword>
<sequence>MTLKRLTQLKLATQCTAILQLFFIIGVLVYTSVETWDKSVEDIQNEKLSFNVVGYYTAIFGLVGLFTCVELYTYCFNLMKYWIIAIVTAMYVFGTIMSIFGFVVCLLIFTEDKLDDDDIIRRPGRIIYIETKNSQSLSKNESDFLLLFLVCLGSLALILTGRIILAFYGIKAHRHETMRTFRAIRNVEVTFDLSQFPPNSQLPADQTSLAASSPPTYSDCVKEDSSDNLPRYCDIKIV</sequence>
<accession>E4X3F1</accession>
<feature type="transmembrane region" description="Helical" evidence="1">
    <location>
        <begin position="12"/>
        <end position="33"/>
    </location>
</feature>
<protein>
    <submittedName>
        <fullName evidence="2">Uncharacterized protein</fullName>
    </submittedName>
</protein>
<evidence type="ECO:0000313" key="3">
    <source>
        <dbReference type="Proteomes" id="UP000001307"/>
    </source>
</evidence>
<feature type="transmembrane region" description="Helical" evidence="1">
    <location>
        <begin position="53"/>
        <end position="74"/>
    </location>
</feature>
<dbReference type="Proteomes" id="UP000001307">
    <property type="component" value="Unassembled WGS sequence"/>
</dbReference>